<evidence type="ECO:0000313" key="6">
    <source>
        <dbReference type="Proteomes" id="UP001201980"/>
    </source>
</evidence>
<dbReference type="InterPro" id="IPR039903">
    <property type="entry name" value="Zswim2"/>
</dbReference>
<dbReference type="PROSITE" id="PS50089">
    <property type="entry name" value="ZF_RING_2"/>
    <property type="match status" value="1"/>
</dbReference>
<evidence type="ECO:0000259" key="3">
    <source>
        <dbReference type="PROSITE" id="PS50089"/>
    </source>
</evidence>
<dbReference type="InterPro" id="IPR007527">
    <property type="entry name" value="Znf_SWIM"/>
</dbReference>
<reference evidence="5" key="1">
    <citation type="submission" date="2022-07" db="EMBL/GenBank/DDBJ databases">
        <title>Draft genome sequence of Zalerion maritima ATCC 34329, a (micro)plastics degrading marine fungus.</title>
        <authorList>
            <person name="Paco A."/>
            <person name="Goncalves M.F.M."/>
            <person name="Rocha-Santos T.A.P."/>
            <person name="Alves A."/>
        </authorList>
    </citation>
    <scope>NUCLEOTIDE SEQUENCE</scope>
    <source>
        <strain evidence="5">ATCC 34329</strain>
    </source>
</reference>
<dbReference type="InterPro" id="IPR013083">
    <property type="entry name" value="Znf_RING/FYVE/PHD"/>
</dbReference>
<dbReference type="PROSITE" id="PS50966">
    <property type="entry name" value="ZF_SWIM"/>
    <property type="match status" value="1"/>
</dbReference>
<dbReference type="GO" id="GO:0008270">
    <property type="term" value="F:zinc ion binding"/>
    <property type="evidence" value="ECO:0007669"/>
    <property type="project" value="UniProtKB-KW"/>
</dbReference>
<comment type="caution">
    <text evidence="5">The sequence shown here is derived from an EMBL/GenBank/DDBJ whole genome shotgun (WGS) entry which is preliminary data.</text>
</comment>
<dbReference type="Gene3D" id="3.30.40.10">
    <property type="entry name" value="Zinc/RING finger domain, C3HC4 (zinc finger)"/>
    <property type="match status" value="1"/>
</dbReference>
<dbReference type="GO" id="GO:0061630">
    <property type="term" value="F:ubiquitin protein ligase activity"/>
    <property type="evidence" value="ECO:0007669"/>
    <property type="project" value="InterPro"/>
</dbReference>
<feature type="compositionally biased region" description="Polar residues" evidence="2">
    <location>
        <begin position="48"/>
        <end position="59"/>
    </location>
</feature>
<accession>A0AAD5RQZ3</accession>
<evidence type="ECO:0000256" key="1">
    <source>
        <dbReference type="PROSITE-ProRule" id="PRU00175"/>
    </source>
</evidence>
<dbReference type="Proteomes" id="UP001201980">
    <property type="component" value="Unassembled WGS sequence"/>
</dbReference>
<feature type="region of interest" description="Disordered" evidence="2">
    <location>
        <begin position="1"/>
        <end position="74"/>
    </location>
</feature>
<name>A0AAD5RQZ3_9PEZI</name>
<organism evidence="5 6">
    <name type="scientific">Zalerion maritima</name>
    <dbReference type="NCBI Taxonomy" id="339359"/>
    <lineage>
        <taxon>Eukaryota</taxon>
        <taxon>Fungi</taxon>
        <taxon>Dikarya</taxon>
        <taxon>Ascomycota</taxon>
        <taxon>Pezizomycotina</taxon>
        <taxon>Sordariomycetes</taxon>
        <taxon>Lulworthiomycetidae</taxon>
        <taxon>Lulworthiales</taxon>
        <taxon>Lulworthiaceae</taxon>
        <taxon>Zalerion</taxon>
    </lineage>
</organism>
<evidence type="ECO:0000313" key="5">
    <source>
        <dbReference type="EMBL" id="KAJ2900961.1"/>
    </source>
</evidence>
<dbReference type="PANTHER" id="PTHR21540:SF0">
    <property type="entry name" value="PHD FAMILY PROTEIN"/>
    <property type="match status" value="1"/>
</dbReference>
<keyword evidence="1" id="KW-0862">Zinc</keyword>
<keyword evidence="1" id="KW-0863">Zinc-finger</keyword>
<dbReference type="InterPro" id="IPR001841">
    <property type="entry name" value="Znf_RING"/>
</dbReference>
<feature type="domain" description="RING-type" evidence="3">
    <location>
        <begin position="217"/>
        <end position="271"/>
    </location>
</feature>
<evidence type="ECO:0000256" key="2">
    <source>
        <dbReference type="SAM" id="MobiDB-lite"/>
    </source>
</evidence>
<dbReference type="EMBL" id="JAKWBI020000164">
    <property type="protein sequence ID" value="KAJ2900961.1"/>
    <property type="molecule type" value="Genomic_DNA"/>
</dbReference>
<keyword evidence="1" id="KW-0479">Metal-binding</keyword>
<dbReference type="AlphaFoldDB" id="A0AAD5RQZ3"/>
<keyword evidence="6" id="KW-1185">Reference proteome</keyword>
<dbReference type="PANTHER" id="PTHR21540">
    <property type="entry name" value="RING FINGER AND SWIM DOMAIN-CONTAINING PROTEIN 2"/>
    <property type="match status" value="1"/>
</dbReference>
<feature type="domain" description="SWIM-type" evidence="4">
    <location>
        <begin position="122"/>
        <end position="154"/>
    </location>
</feature>
<protein>
    <submittedName>
        <fullName evidence="5">Uncharacterized protein</fullName>
    </submittedName>
</protein>
<proteinExistence type="predicted"/>
<evidence type="ECO:0000259" key="4">
    <source>
        <dbReference type="PROSITE" id="PS50966"/>
    </source>
</evidence>
<sequence length="341" mass="37890">MGRRNKISRTRDAASSQSARRRKPNIPTKGVRKDPKRKTPLTPLTAPLSKSTPKSTPNNGEKRLRRHRPSAPQSFHEVFLRATTQRFFVLNRVRHVSSSPGPDDSPIPSETVELAGTTGNIYKVHISRQPRCDCPHGRAGNQCKHWIYVMARVLRAKWEYVYQLALLGDELRDIFRNAPVMGVAGRGHDGLAAVAEEAVEAGNGKGKGKRKPVEGDCCICFMELVEDGSGGGKDEGLVWCRAACGQNMHKECFRMWEVTKGQGKTNCPYCRTQWESAPLDMRSVASAAGRKGRNEEGYVNVAGELGLSGERGKFYMPYRKSLSPPGLMQHRKGLSGWGKRY</sequence>
<dbReference type="SUPFAM" id="SSF57850">
    <property type="entry name" value="RING/U-box"/>
    <property type="match status" value="1"/>
</dbReference>
<gene>
    <name evidence="5" type="ORF">MKZ38_002196</name>
</gene>